<evidence type="ECO:0008006" key="3">
    <source>
        <dbReference type="Google" id="ProtNLM"/>
    </source>
</evidence>
<evidence type="ECO:0000313" key="2">
    <source>
        <dbReference type="Proteomes" id="UP001549164"/>
    </source>
</evidence>
<proteinExistence type="predicted"/>
<dbReference type="Proteomes" id="UP001549164">
    <property type="component" value="Unassembled WGS sequence"/>
</dbReference>
<protein>
    <recommendedName>
        <fullName evidence="3">HTH lysR-type domain-containing protein</fullName>
    </recommendedName>
</protein>
<sequence length="47" mass="4957">MVKLHHTFPGPFLKLIDLIVLNALFCSGKSLQSVNGGEVSAEAGCTL</sequence>
<dbReference type="EMBL" id="JBEPLY010000005">
    <property type="protein sequence ID" value="MET3599954.1"/>
    <property type="molecule type" value="Genomic_DNA"/>
</dbReference>
<gene>
    <name evidence="1" type="ORF">ABID12_001894</name>
</gene>
<accession>A0ABV2IB02</accession>
<evidence type="ECO:0000313" key="1">
    <source>
        <dbReference type="EMBL" id="MET3599954.1"/>
    </source>
</evidence>
<reference evidence="1 2" key="1">
    <citation type="submission" date="2024-06" db="EMBL/GenBank/DDBJ databases">
        <title>Genomic Encyclopedia of Type Strains, Phase IV (KMG-IV): sequencing the most valuable type-strain genomes for metagenomic binning, comparative biology and taxonomic classification.</title>
        <authorList>
            <person name="Goeker M."/>
        </authorList>
    </citation>
    <scope>NUCLEOTIDE SEQUENCE [LARGE SCALE GENOMIC DNA]</scope>
    <source>
        <strain evidence="1 2">DSM 28102</strain>
    </source>
</reference>
<name>A0ABV2IB02_9HYPH</name>
<keyword evidence="2" id="KW-1185">Reference proteome</keyword>
<organism evidence="1 2">
    <name type="scientific">Martelella mangrovi</name>
    <dbReference type="NCBI Taxonomy" id="1397477"/>
    <lineage>
        <taxon>Bacteria</taxon>
        <taxon>Pseudomonadati</taxon>
        <taxon>Pseudomonadota</taxon>
        <taxon>Alphaproteobacteria</taxon>
        <taxon>Hyphomicrobiales</taxon>
        <taxon>Aurantimonadaceae</taxon>
        <taxon>Martelella</taxon>
    </lineage>
</organism>
<comment type="caution">
    <text evidence="1">The sequence shown here is derived from an EMBL/GenBank/DDBJ whole genome shotgun (WGS) entry which is preliminary data.</text>
</comment>